<evidence type="ECO:0000256" key="5">
    <source>
        <dbReference type="ARBA" id="ARBA00011534"/>
    </source>
</evidence>
<dbReference type="STRING" id="27349.A0A0L6VRN5"/>
<keyword evidence="13" id="KW-0819">tRNA processing</keyword>
<dbReference type="InterPro" id="IPR011009">
    <property type="entry name" value="Kinase-like_dom_sf"/>
</dbReference>
<keyword evidence="16" id="KW-0378">Hydrolase</keyword>
<evidence type="ECO:0000256" key="11">
    <source>
        <dbReference type="ARBA" id="ARBA00022553"/>
    </source>
</evidence>
<dbReference type="FunFam" id="3.30.200.20:FF:000201">
    <property type="entry name" value="TP53-regulating kinase isoform X1"/>
    <property type="match status" value="1"/>
</dbReference>
<reference evidence="25 26" key="1">
    <citation type="submission" date="2015-08" db="EMBL/GenBank/DDBJ databases">
        <title>Next Generation Sequencing and Analysis of the Genome of Puccinia sorghi L Schw, the Causal Agent of Maize Common Rust.</title>
        <authorList>
            <person name="Rochi L."/>
            <person name="Burguener G."/>
            <person name="Darino M."/>
            <person name="Turjanski A."/>
            <person name="Kreff E."/>
            <person name="Dieguez M.J."/>
            <person name="Sacco F."/>
        </authorList>
    </citation>
    <scope>NUCLEOTIDE SEQUENCE [LARGE SCALE GENOMIC DNA]</scope>
    <source>
        <strain evidence="25 26">RO10H11247</strain>
    </source>
</reference>
<feature type="domain" description="Protein kinase" evidence="24">
    <location>
        <begin position="12"/>
        <end position="248"/>
    </location>
</feature>
<dbReference type="Pfam" id="PF06293">
    <property type="entry name" value="Kdo"/>
    <property type="match status" value="1"/>
</dbReference>
<comment type="similarity">
    <text evidence="4">Belongs to the protein kinase superfamily. BUD32 family.</text>
</comment>
<evidence type="ECO:0000256" key="6">
    <source>
        <dbReference type="ARBA" id="ARBA00012513"/>
    </source>
</evidence>
<keyword evidence="14" id="KW-0547">Nucleotide-binding</keyword>
<comment type="subunit">
    <text evidence="5">Component of the EKC/KEOPS complex composed of at least BUD32, CGI121, GON7, KAE1 and PCC1; the whole complex dimerizes.</text>
</comment>
<keyword evidence="19" id="KW-0539">Nucleus</keyword>
<keyword evidence="17" id="KW-0067">ATP-binding</keyword>
<dbReference type="PROSITE" id="PS00109">
    <property type="entry name" value="PROTEIN_KINASE_TYR"/>
    <property type="match status" value="1"/>
</dbReference>
<dbReference type="PANTHER" id="PTHR12209">
    <property type="entry name" value="NON-SPECIFIC SERINE/THREONINE PROTEIN KINASE"/>
    <property type="match status" value="1"/>
</dbReference>
<comment type="function">
    <text evidence="1">Component of the EKC/KEOPS complex that is required for the formation of a threonylcarbamoyl group on adenosine at position 37 (t(6)A37) in tRNAs that read codons beginning with adenine. The complex is probably involved in the transfer of the threonylcarbamoyl moiety of threonylcarbamoyl-AMP (TC-AMP) to the N6 group of A37. BUD32 has ATPase activity in the context of the EKC/KEOPS complex and likely plays a supporting role to the catalytic subunit KAE1. The EKC/KEOPS complex also promotes both telomere uncapping and telomere elongation. The complex is required for efficient recruitment of transcriptional coactivators.</text>
</comment>
<evidence type="ECO:0000256" key="22">
    <source>
        <dbReference type="ARBA" id="ARBA00047899"/>
    </source>
</evidence>
<keyword evidence="15" id="KW-0418">Kinase</keyword>
<keyword evidence="10" id="KW-0723">Serine/threonine-protein kinase</keyword>
<evidence type="ECO:0000256" key="12">
    <source>
        <dbReference type="ARBA" id="ARBA00022679"/>
    </source>
</evidence>
<dbReference type="Gene3D" id="3.30.200.20">
    <property type="entry name" value="Phosphorylase Kinase, domain 1"/>
    <property type="match status" value="1"/>
</dbReference>
<dbReference type="GO" id="GO:0016787">
    <property type="term" value="F:hydrolase activity"/>
    <property type="evidence" value="ECO:0007669"/>
    <property type="project" value="UniProtKB-KW"/>
</dbReference>
<keyword evidence="11" id="KW-0597">Phosphoprotein</keyword>
<dbReference type="GO" id="GO:0000781">
    <property type="term" value="C:chromosome, telomeric region"/>
    <property type="evidence" value="ECO:0007669"/>
    <property type="project" value="UniProtKB-SubCell"/>
</dbReference>
<dbReference type="GO" id="GO:0008033">
    <property type="term" value="P:tRNA processing"/>
    <property type="evidence" value="ECO:0007669"/>
    <property type="project" value="UniProtKB-KW"/>
</dbReference>
<evidence type="ECO:0000256" key="19">
    <source>
        <dbReference type="ARBA" id="ARBA00023242"/>
    </source>
</evidence>
<dbReference type="GO" id="GO:0005524">
    <property type="term" value="F:ATP binding"/>
    <property type="evidence" value="ECO:0007669"/>
    <property type="project" value="UniProtKB-KW"/>
</dbReference>
<evidence type="ECO:0000256" key="15">
    <source>
        <dbReference type="ARBA" id="ARBA00022777"/>
    </source>
</evidence>
<dbReference type="FunFam" id="1.10.510.10:FF:000323">
    <property type="entry name" value="TP53-regulating kinase, putative"/>
    <property type="match status" value="1"/>
</dbReference>
<gene>
    <name evidence="25" type="ORF">VP01_1156g6</name>
</gene>
<protein>
    <recommendedName>
        <fullName evidence="8">EKC/KEOPS complex subunit BUD32</fullName>
        <ecNumber evidence="6">2.7.11.1</ecNumber>
    </recommendedName>
    <alternativeName>
        <fullName evidence="20 21">Atypical Serine/threonine protein kinase BUD32</fullName>
    </alternativeName>
    <alternativeName>
        <fullName evidence="7">EKC/KEOPS complex subunit bud32</fullName>
    </alternativeName>
</protein>
<organism evidence="25 26">
    <name type="scientific">Puccinia sorghi</name>
    <dbReference type="NCBI Taxonomy" id="27349"/>
    <lineage>
        <taxon>Eukaryota</taxon>
        <taxon>Fungi</taxon>
        <taxon>Dikarya</taxon>
        <taxon>Basidiomycota</taxon>
        <taxon>Pucciniomycotina</taxon>
        <taxon>Pucciniomycetes</taxon>
        <taxon>Pucciniales</taxon>
        <taxon>Pucciniaceae</taxon>
        <taxon>Puccinia</taxon>
    </lineage>
</organism>
<dbReference type="InterPro" id="IPR022495">
    <property type="entry name" value="Bud32"/>
</dbReference>
<evidence type="ECO:0000256" key="8">
    <source>
        <dbReference type="ARBA" id="ARBA00019973"/>
    </source>
</evidence>
<evidence type="ECO:0000256" key="1">
    <source>
        <dbReference type="ARBA" id="ARBA00003747"/>
    </source>
</evidence>
<dbReference type="SUPFAM" id="SSF56112">
    <property type="entry name" value="Protein kinase-like (PK-like)"/>
    <property type="match status" value="1"/>
</dbReference>
<evidence type="ECO:0000256" key="23">
    <source>
        <dbReference type="ARBA" id="ARBA00048679"/>
    </source>
</evidence>
<dbReference type="Proteomes" id="UP000037035">
    <property type="component" value="Unassembled WGS sequence"/>
</dbReference>
<evidence type="ECO:0000256" key="9">
    <source>
        <dbReference type="ARBA" id="ARBA00022454"/>
    </source>
</evidence>
<dbReference type="VEuPathDB" id="FungiDB:VP01_1156g6"/>
<evidence type="ECO:0000256" key="10">
    <source>
        <dbReference type="ARBA" id="ARBA00022527"/>
    </source>
</evidence>
<dbReference type="AlphaFoldDB" id="A0A0L6VRN5"/>
<evidence type="ECO:0000313" key="26">
    <source>
        <dbReference type="Proteomes" id="UP000037035"/>
    </source>
</evidence>
<evidence type="ECO:0000313" key="25">
    <source>
        <dbReference type="EMBL" id="KNZ63349.1"/>
    </source>
</evidence>
<keyword evidence="26" id="KW-1185">Reference proteome</keyword>
<evidence type="ECO:0000256" key="14">
    <source>
        <dbReference type="ARBA" id="ARBA00022741"/>
    </source>
</evidence>
<sequence>MDMTVMNLESILKSSTLIKQGAEAKVYTVELVKATEERAGTTVLLKYRFPKTYRHPTLDGQLTKNRLTFEARSLTRALKSGVRVPILKALDLDHGWLMLEWIEGISVREWLQTHQQRVDSRDEMIQILSDAGGQIAKLHGADIIHGDLTTSNMMLRPSPVSLQVVMIDFGLSSVTSLVEDKAVDLYVLERAFLSTHSDPNISSLSHHSPLFQILLDAYANCLPKDSWKAIHTRLVNVRLRGRKRSMLG</sequence>
<dbReference type="PANTHER" id="PTHR12209:SF0">
    <property type="entry name" value="EKC_KEOPS COMPLEX SUBUNIT TP53RK"/>
    <property type="match status" value="1"/>
</dbReference>
<dbReference type="InterPro" id="IPR008266">
    <property type="entry name" value="Tyr_kinase_AS"/>
</dbReference>
<dbReference type="InterPro" id="IPR000719">
    <property type="entry name" value="Prot_kinase_dom"/>
</dbReference>
<evidence type="ECO:0000256" key="2">
    <source>
        <dbReference type="ARBA" id="ARBA00004123"/>
    </source>
</evidence>
<evidence type="ECO:0000256" key="20">
    <source>
        <dbReference type="ARBA" id="ARBA00030980"/>
    </source>
</evidence>
<dbReference type="EC" id="2.7.11.1" evidence="6"/>
<dbReference type="OrthoDB" id="3399at2759"/>
<accession>A0A0L6VRN5</accession>
<evidence type="ECO:0000256" key="4">
    <source>
        <dbReference type="ARBA" id="ARBA00010630"/>
    </source>
</evidence>
<evidence type="ECO:0000256" key="16">
    <source>
        <dbReference type="ARBA" id="ARBA00022801"/>
    </source>
</evidence>
<dbReference type="EMBL" id="LAVV01001743">
    <property type="protein sequence ID" value="KNZ63349.1"/>
    <property type="molecule type" value="Genomic_DNA"/>
</dbReference>
<dbReference type="PROSITE" id="PS50011">
    <property type="entry name" value="PROTEIN_KINASE_DOM"/>
    <property type="match status" value="1"/>
</dbReference>
<comment type="subcellular location">
    <subcellularLocation>
        <location evidence="3">Chromosome</location>
        <location evidence="3">Telomere</location>
    </subcellularLocation>
    <subcellularLocation>
        <location evidence="2">Nucleus</location>
    </subcellularLocation>
</comment>
<proteinExistence type="inferred from homology"/>
<evidence type="ECO:0000259" key="24">
    <source>
        <dbReference type="PROSITE" id="PS50011"/>
    </source>
</evidence>
<evidence type="ECO:0000256" key="7">
    <source>
        <dbReference type="ARBA" id="ARBA00013948"/>
    </source>
</evidence>
<evidence type="ECO:0000256" key="18">
    <source>
        <dbReference type="ARBA" id="ARBA00022895"/>
    </source>
</evidence>
<keyword evidence="18" id="KW-0779">Telomere</keyword>
<comment type="catalytic activity">
    <reaction evidence="23">
        <text>L-seryl-[protein] + ATP = O-phospho-L-seryl-[protein] + ADP + H(+)</text>
        <dbReference type="Rhea" id="RHEA:17989"/>
        <dbReference type="Rhea" id="RHEA-COMP:9863"/>
        <dbReference type="Rhea" id="RHEA-COMP:11604"/>
        <dbReference type="ChEBI" id="CHEBI:15378"/>
        <dbReference type="ChEBI" id="CHEBI:29999"/>
        <dbReference type="ChEBI" id="CHEBI:30616"/>
        <dbReference type="ChEBI" id="CHEBI:83421"/>
        <dbReference type="ChEBI" id="CHEBI:456216"/>
        <dbReference type="EC" id="2.7.11.1"/>
    </reaction>
</comment>
<keyword evidence="12" id="KW-0808">Transferase</keyword>
<dbReference type="NCBIfam" id="TIGR03724">
    <property type="entry name" value="arch_bud32"/>
    <property type="match status" value="1"/>
</dbReference>
<dbReference type="GO" id="GO:0005829">
    <property type="term" value="C:cytosol"/>
    <property type="evidence" value="ECO:0007669"/>
    <property type="project" value="TreeGrafter"/>
</dbReference>
<dbReference type="GO" id="GO:0070525">
    <property type="term" value="P:tRNA threonylcarbamoyladenosine metabolic process"/>
    <property type="evidence" value="ECO:0007669"/>
    <property type="project" value="TreeGrafter"/>
</dbReference>
<evidence type="ECO:0000256" key="13">
    <source>
        <dbReference type="ARBA" id="ARBA00022694"/>
    </source>
</evidence>
<dbReference type="GO" id="GO:0004674">
    <property type="term" value="F:protein serine/threonine kinase activity"/>
    <property type="evidence" value="ECO:0007669"/>
    <property type="project" value="UniProtKB-KW"/>
</dbReference>
<evidence type="ECO:0000256" key="17">
    <source>
        <dbReference type="ARBA" id="ARBA00022840"/>
    </source>
</evidence>
<evidence type="ECO:0000256" key="3">
    <source>
        <dbReference type="ARBA" id="ARBA00004574"/>
    </source>
</evidence>
<dbReference type="Gene3D" id="1.10.510.10">
    <property type="entry name" value="Transferase(Phosphotransferase) domain 1"/>
    <property type="match status" value="1"/>
</dbReference>
<name>A0A0L6VRN5_9BASI</name>
<evidence type="ECO:0000256" key="21">
    <source>
        <dbReference type="ARBA" id="ARBA00033194"/>
    </source>
</evidence>
<keyword evidence="9" id="KW-0158">Chromosome</keyword>
<comment type="catalytic activity">
    <reaction evidence="22">
        <text>L-threonyl-[protein] + ATP = O-phospho-L-threonyl-[protein] + ADP + H(+)</text>
        <dbReference type="Rhea" id="RHEA:46608"/>
        <dbReference type="Rhea" id="RHEA-COMP:11060"/>
        <dbReference type="Rhea" id="RHEA-COMP:11605"/>
        <dbReference type="ChEBI" id="CHEBI:15378"/>
        <dbReference type="ChEBI" id="CHEBI:30013"/>
        <dbReference type="ChEBI" id="CHEBI:30616"/>
        <dbReference type="ChEBI" id="CHEBI:61977"/>
        <dbReference type="ChEBI" id="CHEBI:456216"/>
        <dbReference type="EC" id="2.7.11.1"/>
    </reaction>
</comment>
<dbReference type="GO" id="GO:0005634">
    <property type="term" value="C:nucleus"/>
    <property type="evidence" value="ECO:0007669"/>
    <property type="project" value="UniProtKB-SubCell"/>
</dbReference>
<dbReference type="GO" id="GO:0000408">
    <property type="term" value="C:EKC/KEOPS complex"/>
    <property type="evidence" value="ECO:0007669"/>
    <property type="project" value="UniProtKB-ARBA"/>
</dbReference>
<comment type="caution">
    <text evidence="25">The sequence shown here is derived from an EMBL/GenBank/DDBJ whole genome shotgun (WGS) entry which is preliminary data.</text>
</comment>